<feature type="transmembrane region" description="Helical" evidence="1">
    <location>
        <begin position="157"/>
        <end position="177"/>
    </location>
</feature>
<organism evidence="2 3">
    <name type="scientific">Flavobacterium cheniae</name>
    <dbReference type="NCBI Taxonomy" id="295428"/>
    <lineage>
        <taxon>Bacteria</taxon>
        <taxon>Pseudomonadati</taxon>
        <taxon>Bacteroidota</taxon>
        <taxon>Flavobacteriia</taxon>
        <taxon>Flavobacteriales</taxon>
        <taxon>Flavobacteriaceae</taxon>
        <taxon>Flavobacterium</taxon>
    </lineage>
</organism>
<name>A0A562KJI4_9FLAO</name>
<dbReference type="AlphaFoldDB" id="A0A562KJI4"/>
<keyword evidence="1" id="KW-0812">Transmembrane</keyword>
<feature type="transmembrane region" description="Helical" evidence="1">
    <location>
        <begin position="14"/>
        <end position="33"/>
    </location>
</feature>
<keyword evidence="1" id="KW-0472">Membrane</keyword>
<reference evidence="2 3" key="1">
    <citation type="journal article" date="2015" name="Stand. Genomic Sci.">
        <title>Genomic Encyclopedia of Bacterial and Archaeal Type Strains, Phase III: the genomes of soil and plant-associated and newly described type strains.</title>
        <authorList>
            <person name="Whitman W.B."/>
            <person name="Woyke T."/>
            <person name="Klenk H.P."/>
            <person name="Zhou Y."/>
            <person name="Lilburn T.G."/>
            <person name="Beck B.J."/>
            <person name="De Vos P."/>
            <person name="Vandamme P."/>
            <person name="Eisen J.A."/>
            <person name="Garrity G."/>
            <person name="Hugenholtz P."/>
            <person name="Kyrpides N.C."/>
        </authorList>
    </citation>
    <scope>NUCLEOTIDE SEQUENCE [LARGE SCALE GENOMIC DNA]</scope>
    <source>
        <strain evidence="2 3">CGMCC 1.6844</strain>
    </source>
</reference>
<dbReference type="Proteomes" id="UP000315312">
    <property type="component" value="Unassembled WGS sequence"/>
</dbReference>
<evidence type="ECO:0000256" key="1">
    <source>
        <dbReference type="SAM" id="Phobius"/>
    </source>
</evidence>
<comment type="caution">
    <text evidence="2">The sequence shown here is derived from an EMBL/GenBank/DDBJ whole genome shotgun (WGS) entry which is preliminary data.</text>
</comment>
<feature type="transmembrane region" description="Helical" evidence="1">
    <location>
        <begin position="109"/>
        <end position="125"/>
    </location>
</feature>
<sequence length="190" mass="22790">MDIFDRILKLIDTNLIYCLPAMIITLLIFQLLFKDRLQFKKAYLIIKWIIIGYVIVNLISFIILIIINHEKSAFINRATGKYWFSYWFMIFSSLFLPFFLFYKKIGLKPLFLLFVSITMKIGWYFERYIIFLADYNIRQFDPEKEFDWLTSPWGGFYLIWIQGLILALILVGGITIIERLANKRTLHNKN</sequence>
<evidence type="ECO:0000313" key="2">
    <source>
        <dbReference type="EMBL" id="TWH95445.1"/>
    </source>
</evidence>
<keyword evidence="3" id="KW-1185">Reference proteome</keyword>
<gene>
    <name evidence="2" type="ORF">IP97_01121</name>
</gene>
<protein>
    <submittedName>
        <fullName evidence="2">Uncharacterized protein</fullName>
    </submittedName>
</protein>
<keyword evidence="1" id="KW-1133">Transmembrane helix</keyword>
<feature type="transmembrane region" description="Helical" evidence="1">
    <location>
        <begin position="45"/>
        <end position="67"/>
    </location>
</feature>
<evidence type="ECO:0000313" key="3">
    <source>
        <dbReference type="Proteomes" id="UP000315312"/>
    </source>
</evidence>
<accession>A0A562KJI4</accession>
<proteinExistence type="predicted"/>
<feature type="transmembrane region" description="Helical" evidence="1">
    <location>
        <begin position="82"/>
        <end position="102"/>
    </location>
</feature>
<dbReference type="EMBL" id="VLKM01000004">
    <property type="protein sequence ID" value="TWH95445.1"/>
    <property type="molecule type" value="Genomic_DNA"/>
</dbReference>